<organism evidence="1 2">
    <name type="scientific">Bradyrhizobium erythrophlei</name>
    <dbReference type="NCBI Taxonomy" id="1437360"/>
    <lineage>
        <taxon>Bacteria</taxon>
        <taxon>Pseudomonadati</taxon>
        <taxon>Pseudomonadota</taxon>
        <taxon>Alphaproteobacteria</taxon>
        <taxon>Hyphomicrobiales</taxon>
        <taxon>Nitrobacteraceae</taxon>
        <taxon>Bradyrhizobium</taxon>
    </lineage>
</organism>
<sequence>MTIEIFYLTAQIQGWLNARVARHLAAQAERLAR</sequence>
<dbReference type="Proteomes" id="UP000189796">
    <property type="component" value="Chromosome I"/>
</dbReference>
<dbReference type="EMBL" id="LT670817">
    <property type="protein sequence ID" value="SHH65315.1"/>
    <property type="molecule type" value="Genomic_DNA"/>
</dbReference>
<evidence type="ECO:0000313" key="1">
    <source>
        <dbReference type="EMBL" id="SHH65315.1"/>
    </source>
</evidence>
<name>A0A1M5UQN7_9BRAD</name>
<reference evidence="1 2" key="1">
    <citation type="submission" date="2016-11" db="EMBL/GenBank/DDBJ databases">
        <authorList>
            <person name="Jaros S."/>
            <person name="Januszkiewicz K."/>
            <person name="Wedrychowicz H."/>
        </authorList>
    </citation>
    <scope>NUCLEOTIDE SEQUENCE [LARGE SCALE GENOMIC DNA]</scope>
    <source>
        <strain evidence="1 2">GAS138</strain>
    </source>
</reference>
<gene>
    <name evidence="1" type="ORF">SAMN05443248_5549</name>
</gene>
<accession>A0A1M5UQN7</accession>
<evidence type="ECO:0000313" key="2">
    <source>
        <dbReference type="Proteomes" id="UP000189796"/>
    </source>
</evidence>
<proteinExistence type="predicted"/>
<dbReference type="AlphaFoldDB" id="A0A1M5UQN7"/>
<protein>
    <submittedName>
        <fullName evidence="1">Uncharacterized protein</fullName>
    </submittedName>
</protein>